<evidence type="ECO:0000256" key="4">
    <source>
        <dbReference type="ARBA" id="ARBA00018569"/>
    </source>
</evidence>
<evidence type="ECO:0000259" key="10">
    <source>
        <dbReference type="Pfam" id="PF08485"/>
    </source>
</evidence>
<evidence type="ECO:0000256" key="8">
    <source>
        <dbReference type="ARBA" id="ARBA00033067"/>
    </source>
</evidence>
<comment type="similarity">
    <text evidence="2">Belongs to the polysaccharide synthase family.</text>
</comment>
<organism evidence="11 12">
    <name type="scientific">Candidatus Nomurabacteria bacterium CG1_02_47_685</name>
    <dbReference type="NCBI Taxonomy" id="1805282"/>
    <lineage>
        <taxon>Bacteria</taxon>
        <taxon>Candidatus Nomuraibacteriota</taxon>
    </lineage>
</organism>
<dbReference type="Gene3D" id="3.40.50.720">
    <property type="entry name" value="NAD(P)-binding Rossmann-like Domain"/>
    <property type="match status" value="1"/>
</dbReference>
<gene>
    <name evidence="11" type="ORF">AUJ44_00555</name>
</gene>
<reference evidence="11 12" key="1">
    <citation type="journal article" date="2016" name="Environ. Microbiol.">
        <title>Genomic resolution of a cold subsurface aquifer community provides metabolic insights for novel microbes adapted to high CO concentrations.</title>
        <authorList>
            <person name="Probst A.J."/>
            <person name="Castelle C.J."/>
            <person name="Singh A."/>
            <person name="Brown C.T."/>
            <person name="Anantharaman K."/>
            <person name="Sharon I."/>
            <person name="Hug L.A."/>
            <person name="Burstein D."/>
            <person name="Emerson J.B."/>
            <person name="Thomas B.C."/>
            <person name="Banfield J.F."/>
        </authorList>
    </citation>
    <scope>NUCLEOTIDE SEQUENCE [LARGE SCALE GENOMIC DNA]</scope>
    <source>
        <strain evidence="11">CG1_02_47_685</strain>
    </source>
</reference>
<dbReference type="PANTHER" id="PTHR43318">
    <property type="entry name" value="UDP-N-ACETYLGLUCOSAMINE 4,6-DEHYDRATASE"/>
    <property type="match status" value="1"/>
</dbReference>
<proteinExistence type="inferred from homology"/>
<dbReference type="Pfam" id="PF02719">
    <property type="entry name" value="Polysacc_synt_2"/>
    <property type="match status" value="1"/>
</dbReference>
<feature type="domain" description="Polysaccharide biosynthesis protein CapD-like" evidence="9">
    <location>
        <begin position="4"/>
        <end position="281"/>
    </location>
</feature>
<dbReference type="Proteomes" id="UP000183206">
    <property type="component" value="Unassembled WGS sequence"/>
</dbReference>
<evidence type="ECO:0000259" key="9">
    <source>
        <dbReference type="Pfam" id="PF02719"/>
    </source>
</evidence>
<evidence type="ECO:0000313" key="11">
    <source>
        <dbReference type="EMBL" id="OIO33348.1"/>
    </source>
</evidence>
<evidence type="ECO:0000256" key="6">
    <source>
        <dbReference type="ARBA" id="ARBA00023235"/>
    </source>
</evidence>
<dbReference type="PANTHER" id="PTHR43318:SF2">
    <property type="entry name" value="UDP-N-ACETYLGLUCOSAMINE 4,6-DEHYDRATASE (INVERTING)"/>
    <property type="match status" value="1"/>
</dbReference>
<dbReference type="SUPFAM" id="SSF51735">
    <property type="entry name" value="NAD(P)-binding Rossmann-fold domains"/>
    <property type="match status" value="1"/>
</dbReference>
<dbReference type="InterPro" id="IPR051203">
    <property type="entry name" value="Polysaccharide_Synthase-Rel"/>
</dbReference>
<dbReference type="InterPro" id="IPR013692">
    <property type="entry name" value="CapD_C"/>
</dbReference>
<evidence type="ECO:0000256" key="3">
    <source>
        <dbReference type="ARBA" id="ARBA00013189"/>
    </source>
</evidence>
<dbReference type="GO" id="GO:0009103">
    <property type="term" value="P:lipopolysaccharide biosynthetic process"/>
    <property type="evidence" value="ECO:0007669"/>
    <property type="project" value="UniProtKB-KW"/>
</dbReference>
<evidence type="ECO:0000313" key="12">
    <source>
        <dbReference type="Proteomes" id="UP000183206"/>
    </source>
</evidence>
<protein>
    <recommendedName>
        <fullName evidence="4">UDP-glucose 4-epimerase</fullName>
        <ecNumber evidence="3">5.1.3.2</ecNumber>
    </recommendedName>
    <alternativeName>
        <fullName evidence="8">Galactowaldenase</fullName>
    </alternativeName>
    <alternativeName>
        <fullName evidence="7">UDP-galactose 4-epimerase</fullName>
    </alternativeName>
</protein>
<dbReference type="EC" id="5.1.3.2" evidence="3"/>
<dbReference type="InterPro" id="IPR036291">
    <property type="entry name" value="NAD(P)-bd_dom_sf"/>
</dbReference>
<dbReference type="STRING" id="1805282.AUJ44_00555"/>
<comment type="caution">
    <text evidence="11">The sequence shown here is derived from an EMBL/GenBank/DDBJ whole genome shotgun (WGS) entry which is preliminary data.</text>
</comment>
<dbReference type="GO" id="GO:0003978">
    <property type="term" value="F:UDP-glucose 4-epimerase activity"/>
    <property type="evidence" value="ECO:0007669"/>
    <property type="project" value="UniProtKB-EC"/>
</dbReference>
<name>A0A1J4V877_9BACT</name>
<comment type="catalytic activity">
    <reaction evidence="1">
        <text>UDP-alpha-D-glucose = UDP-alpha-D-galactose</text>
        <dbReference type="Rhea" id="RHEA:22168"/>
        <dbReference type="ChEBI" id="CHEBI:58885"/>
        <dbReference type="ChEBI" id="CHEBI:66914"/>
        <dbReference type="EC" id="5.1.3.2"/>
    </reaction>
</comment>
<keyword evidence="5" id="KW-0448">Lipopolysaccharide biosynthesis</keyword>
<evidence type="ECO:0000256" key="1">
    <source>
        <dbReference type="ARBA" id="ARBA00000083"/>
    </source>
</evidence>
<dbReference type="AlphaFoldDB" id="A0A1J4V877"/>
<evidence type="ECO:0000256" key="5">
    <source>
        <dbReference type="ARBA" id="ARBA00022985"/>
    </source>
</evidence>
<dbReference type="Pfam" id="PF08485">
    <property type="entry name" value="Polysacc_syn_2C"/>
    <property type="match status" value="1"/>
</dbReference>
<dbReference type="InterPro" id="IPR003869">
    <property type="entry name" value="Polysac_CapD-like"/>
</dbReference>
<dbReference type="EMBL" id="MNVO01000011">
    <property type="protein sequence ID" value="OIO33348.1"/>
    <property type="molecule type" value="Genomic_DNA"/>
</dbReference>
<feature type="domain" description="UDP-glucose 4-epimerase CapD C-terminal" evidence="10">
    <location>
        <begin position="286"/>
        <end position="328"/>
    </location>
</feature>
<accession>A0A1J4V877</accession>
<keyword evidence="6" id="KW-0413">Isomerase</keyword>
<sequence>MKRILITGGTGSFGGTMVRHLLGEKDGETEEVVVFSRDEFKQHQMRQEFGSRKLRFIVGDVRDEYALERAMRGIDAVFHAAALKQVPTGEFSPMEMVRTNVLGTQNVLDAAEQSPSVKKVVLLSTDKAVHPVNTMGISKALAERLVFGKGHHFTDTVFSAVRYGNVMASRGSVIPLFIDQIKKGKDITVTDPAMTRFMLSLDDAIDLVLFAVEHGEQGDLFIRKAPATTVGDLTMALLNIFNAKNKIVVVGTRAGEKVHETLATNLELSRADDFKDYYRIKSQSGLNYEEFYEKGLLKNVEDDYTSENTKRLSSTELEALLRSLDYVKRELER</sequence>
<evidence type="ECO:0000256" key="7">
    <source>
        <dbReference type="ARBA" id="ARBA00031367"/>
    </source>
</evidence>
<evidence type="ECO:0000256" key="2">
    <source>
        <dbReference type="ARBA" id="ARBA00007430"/>
    </source>
</evidence>